<keyword evidence="1" id="KW-0547">Nucleotide-binding</keyword>
<evidence type="ECO:0000259" key="4">
    <source>
        <dbReference type="SMART" id="SM00903"/>
    </source>
</evidence>
<sequence>MTVTQNTNSKHPPFKQVEATRPDHEPKPWRITKTNAPEWKQGSGASSKEWSEHKKIAIDPNSETRSPVDNYKLFISAITPRPIGFISTEGKEGGRNLAPFSYFNVMNSDPPIFALGFSGGKEKPKDTLKNILETEELTINIISEWFIEAANFCAVNSPYGVDEWKLSGLTPAESTEVKPPHVAESAFSVEAKLVHSHEWKSKRNGLATGVMCIVEGVKIHVREDLLNEDQNIVDTGKLQPVARLGGISYGRVTEGFELPRPDFANSALRISSPFSEPLIGTEVDPHIKAAPQAYVKLFLVINCSTFVMNSLLPIAPKTVMDQVKGSVPMDSNRFKDAVALENSKEPGYSSIYRNKAAIDGLINVPHPALTTLYETFECSASVFADRKAIGVRHKRSDGSYGPYEWETYAEVSARKRNFGAGLLYSLQNNSFKTSSPSHQKIDRHEELAAANEMSFILTQFSHNRKEWLIADLASINYSITNTCLYDTLGPDTSHYILALTESPVVTCSKDKIEKLIKIKKDHPEDMQNLISLISMDPLEPNELLDLKRKAISQNIELSQFTDIEELGKIHKRPDIRPTPSTIYTISFTSGTTSNPKGVVLSNRSAVSALTFCLSNVKSSMVNPRSYSFLPLAHIFERMSNQASFMVGAEIGMPQSPSPLTLLDDVMHLKPNALSLVPRVLTKLEAALKAQTIKNDEKPMLQRLFTNAINIKMERQAAEDGAAGHHLLYDRLIGLLRKKIGFENITNIATGSAPISPETVKFLKAALNTGVSQGYGLTESFAGVSSSLQFEATPGSCGPICITTEMRLKDLPEMGYTADDSIGPRGELLLRGPQIFTEYYKNPEDTKKALDPDGWFHTGDVARVNPQNGRLYIIDRVKNFFKLAQGEYITPEKIENTYLSCYPLTTAFFAHGDSLRTYLVGIVGVDPVSIKPWLASRFGYKAADLEDQAKLVKLLNQREVKRKFLIEANGSVSKLLHGLEKLHNIEIGIDPLKVEDGVVTPTFKIKRANCGIFFKERLEKLYEEGSLIKNENL</sequence>
<dbReference type="PROSITE" id="PS00455">
    <property type="entry name" value="AMP_BINDING"/>
    <property type="match status" value="1"/>
</dbReference>
<dbReference type="EMBL" id="CP076661">
    <property type="protein sequence ID" value="QWU86307.1"/>
    <property type="molecule type" value="Genomic_DNA"/>
</dbReference>
<dbReference type="SUPFAM" id="SSF56801">
    <property type="entry name" value="Acetyl-CoA synthetase-like"/>
    <property type="match status" value="1"/>
</dbReference>
<evidence type="ECO:0000256" key="1">
    <source>
        <dbReference type="ARBA" id="ARBA00022741"/>
    </source>
</evidence>
<dbReference type="Gene3D" id="2.30.110.10">
    <property type="entry name" value="Electron Transport, Fmn-binding Protein, Chain A"/>
    <property type="match status" value="1"/>
</dbReference>
<feature type="compositionally biased region" description="Polar residues" evidence="3">
    <location>
        <begin position="1"/>
        <end position="10"/>
    </location>
</feature>
<feature type="domain" description="Flavin reductase like" evidence="4">
    <location>
        <begin position="76"/>
        <end position="234"/>
    </location>
</feature>
<evidence type="ECO:0000313" key="5">
    <source>
        <dbReference type="EMBL" id="QWU86307.1"/>
    </source>
</evidence>
<keyword evidence="2" id="KW-0067">ATP-binding</keyword>
<protein>
    <recommendedName>
        <fullName evidence="4">Flavin reductase like domain-containing protein</fullName>
    </recommendedName>
</protein>
<dbReference type="Pfam" id="PF00501">
    <property type="entry name" value="AMP-binding"/>
    <property type="match status" value="1"/>
</dbReference>
<dbReference type="SMART" id="SM00903">
    <property type="entry name" value="Flavin_Reduct"/>
    <property type="match status" value="1"/>
</dbReference>
<dbReference type="InterPro" id="IPR020845">
    <property type="entry name" value="AMP-binding_CS"/>
</dbReference>
<dbReference type="PANTHER" id="PTHR43272:SF33">
    <property type="entry name" value="AMP-BINDING DOMAIN-CONTAINING PROTEIN-RELATED"/>
    <property type="match status" value="1"/>
</dbReference>
<dbReference type="Pfam" id="PF01613">
    <property type="entry name" value="Flavin_Reduct"/>
    <property type="match status" value="1"/>
</dbReference>
<proteinExistence type="predicted"/>
<evidence type="ECO:0000313" key="6">
    <source>
        <dbReference type="Proteomes" id="UP000825434"/>
    </source>
</evidence>
<dbReference type="Gene3D" id="3.40.50.12780">
    <property type="entry name" value="N-terminal domain of ligase-like"/>
    <property type="match status" value="1"/>
</dbReference>
<dbReference type="InterPro" id="IPR012349">
    <property type="entry name" value="Split_barrel_FMN-bd"/>
</dbReference>
<feature type="compositionally biased region" description="Basic and acidic residues" evidence="3">
    <location>
        <begin position="18"/>
        <end position="28"/>
    </location>
</feature>
<dbReference type="InterPro" id="IPR000873">
    <property type="entry name" value="AMP-dep_synth/lig_dom"/>
</dbReference>
<dbReference type="PANTHER" id="PTHR43272">
    <property type="entry name" value="LONG-CHAIN-FATTY-ACID--COA LIGASE"/>
    <property type="match status" value="1"/>
</dbReference>
<dbReference type="InterPro" id="IPR042099">
    <property type="entry name" value="ANL_N_sf"/>
</dbReference>
<dbReference type="SUPFAM" id="SSF50475">
    <property type="entry name" value="FMN-binding split barrel"/>
    <property type="match status" value="1"/>
</dbReference>
<evidence type="ECO:0000256" key="2">
    <source>
        <dbReference type="ARBA" id="ARBA00022840"/>
    </source>
</evidence>
<accession>A0ABX8I2V7</accession>
<evidence type="ECO:0000256" key="3">
    <source>
        <dbReference type="SAM" id="MobiDB-lite"/>
    </source>
</evidence>
<feature type="region of interest" description="Disordered" evidence="3">
    <location>
        <begin position="1"/>
        <end position="62"/>
    </location>
</feature>
<gene>
    <name evidence="5" type="ORF">CA3LBN_000525</name>
</gene>
<dbReference type="InterPro" id="IPR002563">
    <property type="entry name" value="Flavin_Rdtase-like_dom"/>
</dbReference>
<name>A0ABX8I2V7_9ASCO</name>
<keyword evidence="6" id="KW-1185">Reference proteome</keyword>
<dbReference type="Proteomes" id="UP000825434">
    <property type="component" value="Chromosome 1"/>
</dbReference>
<reference evidence="5 6" key="1">
    <citation type="submission" date="2021-06" db="EMBL/GenBank/DDBJ databases">
        <title>Candida outbreak in Lebanon.</title>
        <authorList>
            <person name="Finianos M."/>
        </authorList>
    </citation>
    <scope>NUCLEOTIDE SEQUENCE [LARGE SCALE GENOMIC DNA]</scope>
    <source>
        <strain evidence="5">CA3LBN</strain>
    </source>
</reference>
<organism evidence="5 6">
    <name type="scientific">Candidozyma haemuli</name>
    <dbReference type="NCBI Taxonomy" id="45357"/>
    <lineage>
        <taxon>Eukaryota</taxon>
        <taxon>Fungi</taxon>
        <taxon>Dikarya</taxon>
        <taxon>Ascomycota</taxon>
        <taxon>Saccharomycotina</taxon>
        <taxon>Pichiomycetes</taxon>
        <taxon>Metschnikowiaceae</taxon>
        <taxon>Candidozyma</taxon>
    </lineage>
</organism>